<dbReference type="InterPro" id="IPR053211">
    <property type="entry name" value="DNA_repair-toleration"/>
</dbReference>
<dbReference type="Pfam" id="PF08263">
    <property type="entry name" value="LRRNT_2"/>
    <property type="match status" value="1"/>
</dbReference>
<evidence type="ECO:0000259" key="5">
    <source>
        <dbReference type="Pfam" id="PF18962"/>
    </source>
</evidence>
<organism evidence="6 7">
    <name type="scientific">Dyadobacter frigoris</name>
    <dbReference type="NCBI Taxonomy" id="2576211"/>
    <lineage>
        <taxon>Bacteria</taxon>
        <taxon>Pseudomonadati</taxon>
        <taxon>Bacteroidota</taxon>
        <taxon>Cytophagia</taxon>
        <taxon>Cytophagales</taxon>
        <taxon>Spirosomataceae</taxon>
        <taxon>Dyadobacter</taxon>
    </lineage>
</organism>
<evidence type="ECO:0000256" key="3">
    <source>
        <dbReference type="ARBA" id="ARBA00022737"/>
    </source>
</evidence>
<protein>
    <submittedName>
        <fullName evidence="6">T9SS type A sorting domain-containing protein</fullName>
    </submittedName>
</protein>
<dbReference type="Pfam" id="PF00560">
    <property type="entry name" value="LRR_1"/>
    <property type="match status" value="2"/>
</dbReference>
<name>A0A4U6D935_9BACT</name>
<feature type="domain" description="Secretion system C-terminal sorting" evidence="5">
    <location>
        <begin position="472"/>
        <end position="534"/>
    </location>
</feature>
<dbReference type="Pfam" id="PF13855">
    <property type="entry name" value="LRR_8"/>
    <property type="match status" value="1"/>
</dbReference>
<feature type="domain" description="Leucine-rich repeat-containing N-terminal plant-type" evidence="4">
    <location>
        <begin position="23"/>
        <end position="66"/>
    </location>
</feature>
<dbReference type="NCBIfam" id="TIGR04183">
    <property type="entry name" value="Por_Secre_tail"/>
    <property type="match status" value="1"/>
</dbReference>
<keyword evidence="3" id="KW-0677">Repeat</keyword>
<dbReference type="InterPro" id="IPR032675">
    <property type="entry name" value="LRR_dom_sf"/>
</dbReference>
<reference evidence="6 7" key="1">
    <citation type="submission" date="2019-05" db="EMBL/GenBank/DDBJ databases">
        <title>Dyadobacter AR-3-8 sp. nov., isolated from arctic soil.</title>
        <authorList>
            <person name="Chaudhary D.K."/>
        </authorList>
    </citation>
    <scope>NUCLEOTIDE SEQUENCE [LARGE SCALE GENOMIC DNA]</scope>
    <source>
        <strain evidence="6 7">AR-3-8</strain>
    </source>
</reference>
<dbReference type="SUPFAM" id="SSF52058">
    <property type="entry name" value="L domain-like"/>
    <property type="match status" value="1"/>
</dbReference>
<evidence type="ECO:0000256" key="2">
    <source>
        <dbReference type="ARBA" id="ARBA00022729"/>
    </source>
</evidence>
<keyword evidence="1" id="KW-0433">Leucine-rich repeat</keyword>
<dbReference type="InterPro" id="IPR013210">
    <property type="entry name" value="LRR_N_plant-typ"/>
</dbReference>
<dbReference type="PANTHER" id="PTHR48060:SF21">
    <property type="entry name" value="L DOMAIN-LIKE PROTEIN"/>
    <property type="match status" value="1"/>
</dbReference>
<evidence type="ECO:0000259" key="4">
    <source>
        <dbReference type="Pfam" id="PF08263"/>
    </source>
</evidence>
<comment type="caution">
    <text evidence="6">The sequence shown here is derived from an EMBL/GenBank/DDBJ whole genome shotgun (WGS) entry which is preliminary data.</text>
</comment>
<accession>A0A4U6D935</accession>
<proteinExistence type="predicted"/>
<evidence type="ECO:0000313" key="7">
    <source>
        <dbReference type="Proteomes" id="UP000304900"/>
    </source>
</evidence>
<sequence length="537" mass="58716">MKHYYFILTLLFSVTVSFGQTLEDDRLALLSLYNSTNGAGWTNKSGWNPGGSVGDSPCGWFGVTCTDNRVTELNLQNNGLTGSLPADIGNLSALVSLNLKGNDPLWLQGAYHTINGTIPAQIGNLSNLEYLDLGGNKFSGSIPSSIGNLIKLTYLNINYVPFDVGFDPIGTLEGSLPSSLGNLINLKNLDLSLQNLNGSIPDVFYNLTSLEYLNLAGNLLSGSIPPSFSLLSNLSLLDLNYVADFVRGYDSKGLLGGTIPDLSAIPISASVYISNNSFIFDGIEANVSRLDSYYGQKNIPITETNGVLSVKAGGTVTNNTYKWYKNNQLVATNIGNESYTVTGAGTYKVIVTNSIAANLTLTSENYEIPLPVTLVSFEGKNKSATTILIWKTTSETNNKGFEIEKSKDARNFETIGFIDGNGDSNAANDYNFLDKNPYAVSYYRLKQIDYDGKFEYSRTIYVKKNNTKLSFYPNPAKDQLLVLGLEKEENVTMHNLEGRIILNQKLQPSQSINTRNFSNGLYVIKIGEETRKVVIQN</sequence>
<dbReference type="Gene3D" id="3.80.10.10">
    <property type="entry name" value="Ribonuclease Inhibitor"/>
    <property type="match status" value="2"/>
</dbReference>
<dbReference type="OrthoDB" id="1491619at2"/>
<keyword evidence="7" id="KW-1185">Reference proteome</keyword>
<evidence type="ECO:0000313" key="6">
    <source>
        <dbReference type="EMBL" id="TKT93276.1"/>
    </source>
</evidence>
<evidence type="ECO:0000256" key="1">
    <source>
        <dbReference type="ARBA" id="ARBA00022614"/>
    </source>
</evidence>
<gene>
    <name evidence="6" type="ORF">FDK13_05325</name>
</gene>
<keyword evidence="2" id="KW-0732">Signal</keyword>
<dbReference type="InterPro" id="IPR001611">
    <property type="entry name" value="Leu-rich_rpt"/>
</dbReference>
<dbReference type="RefSeq" id="WP_137338952.1">
    <property type="nucleotide sequence ID" value="NZ_SZVO01000002.1"/>
</dbReference>
<dbReference type="FunFam" id="3.80.10.10:FF:000041">
    <property type="entry name" value="LRR receptor-like serine/threonine-protein kinase ERECTA"/>
    <property type="match status" value="1"/>
</dbReference>
<dbReference type="EMBL" id="SZVO01000002">
    <property type="protein sequence ID" value="TKT93276.1"/>
    <property type="molecule type" value="Genomic_DNA"/>
</dbReference>
<dbReference type="PROSITE" id="PS51450">
    <property type="entry name" value="LRR"/>
    <property type="match status" value="1"/>
</dbReference>
<dbReference type="GO" id="GO:0030313">
    <property type="term" value="C:cell envelope"/>
    <property type="evidence" value="ECO:0007669"/>
    <property type="project" value="UniProtKB-SubCell"/>
</dbReference>
<dbReference type="AlphaFoldDB" id="A0A4U6D935"/>
<dbReference type="Pfam" id="PF18962">
    <property type="entry name" value="Por_Secre_tail"/>
    <property type="match status" value="1"/>
</dbReference>
<dbReference type="InterPro" id="IPR026444">
    <property type="entry name" value="Secre_tail"/>
</dbReference>
<dbReference type="Proteomes" id="UP000304900">
    <property type="component" value="Unassembled WGS sequence"/>
</dbReference>
<dbReference type="PANTHER" id="PTHR48060">
    <property type="entry name" value="DNA DAMAGE-REPAIR/TOLERATION PROTEIN DRT100"/>
    <property type="match status" value="1"/>
</dbReference>